<dbReference type="AlphaFoldDB" id="A0A327VUY8"/>
<dbReference type="RefSeq" id="WP_146616317.1">
    <property type="nucleotide sequence ID" value="NZ_QLMA01000010.1"/>
</dbReference>
<proteinExistence type="predicted"/>
<dbReference type="EMBL" id="QLMA01000010">
    <property type="protein sequence ID" value="RAJ75021.1"/>
    <property type="molecule type" value="Genomic_DNA"/>
</dbReference>
<evidence type="ECO:0000313" key="1">
    <source>
        <dbReference type="EMBL" id="RAJ75021.1"/>
    </source>
</evidence>
<comment type="caution">
    <text evidence="1">The sequence shown here is derived from an EMBL/GenBank/DDBJ whole genome shotgun (WGS) entry which is preliminary data.</text>
</comment>
<dbReference type="OrthoDB" id="9861272at2"/>
<dbReference type="Proteomes" id="UP000249819">
    <property type="component" value="Unassembled WGS sequence"/>
</dbReference>
<gene>
    <name evidence="1" type="ORF">CLV59_11067</name>
</gene>
<protein>
    <submittedName>
        <fullName evidence="1">Uncharacterized protein</fullName>
    </submittedName>
</protein>
<keyword evidence="2" id="KW-1185">Reference proteome</keyword>
<reference evidence="1 2" key="1">
    <citation type="submission" date="2018-06" db="EMBL/GenBank/DDBJ databases">
        <title>Genomic Encyclopedia of Archaeal and Bacterial Type Strains, Phase II (KMG-II): from individual species to whole genera.</title>
        <authorList>
            <person name="Goeker M."/>
        </authorList>
    </citation>
    <scope>NUCLEOTIDE SEQUENCE [LARGE SCALE GENOMIC DNA]</scope>
    <source>
        <strain evidence="1 2">DSM 29821</strain>
    </source>
</reference>
<sequence>MKNDEKLNVIISKFLSELKELEQNAVSMITITLTIDAEYFPKAGFTEQLVVDGEVRRINEQQGTRPFSYYVTCYEKS</sequence>
<evidence type="ECO:0000313" key="2">
    <source>
        <dbReference type="Proteomes" id="UP000249819"/>
    </source>
</evidence>
<name>A0A327VUY8_9BACT</name>
<organism evidence="1 2">
    <name type="scientific">Chitinophaga dinghuensis</name>
    <dbReference type="NCBI Taxonomy" id="1539050"/>
    <lineage>
        <taxon>Bacteria</taxon>
        <taxon>Pseudomonadati</taxon>
        <taxon>Bacteroidota</taxon>
        <taxon>Chitinophagia</taxon>
        <taxon>Chitinophagales</taxon>
        <taxon>Chitinophagaceae</taxon>
        <taxon>Chitinophaga</taxon>
    </lineage>
</organism>
<accession>A0A327VUY8</accession>